<evidence type="ECO:0000313" key="3">
    <source>
        <dbReference type="EMBL" id="CAH0519697.1"/>
    </source>
</evidence>
<dbReference type="EMBL" id="CAKLCB010000309">
    <property type="protein sequence ID" value="CAH0519697.1"/>
    <property type="molecule type" value="Genomic_DNA"/>
</dbReference>
<feature type="region of interest" description="Disordered" evidence="1">
    <location>
        <begin position="108"/>
        <end position="157"/>
    </location>
</feature>
<organism evidence="2 5">
    <name type="scientific">Peronospora belbahrii</name>
    <dbReference type="NCBI Taxonomy" id="622444"/>
    <lineage>
        <taxon>Eukaryota</taxon>
        <taxon>Sar</taxon>
        <taxon>Stramenopiles</taxon>
        <taxon>Oomycota</taxon>
        <taxon>Peronosporomycetes</taxon>
        <taxon>Peronosporales</taxon>
        <taxon>Peronosporaceae</taxon>
        <taxon>Peronospora</taxon>
    </lineage>
</organism>
<dbReference type="EMBL" id="CAKKTJ010000165">
    <property type="protein sequence ID" value="CAH0476928.1"/>
    <property type="molecule type" value="Genomic_DNA"/>
</dbReference>
<dbReference type="AlphaFoldDB" id="A0AAU9KVJ0"/>
<gene>
    <name evidence="3" type="ORF">PBS001_LOCUS6216</name>
    <name evidence="2" type="ORF">PBS003_LOCUS3691</name>
</gene>
<evidence type="ECO:0000313" key="4">
    <source>
        <dbReference type="Proteomes" id="UP001158986"/>
    </source>
</evidence>
<dbReference type="Proteomes" id="UP001160483">
    <property type="component" value="Unassembled WGS sequence"/>
</dbReference>
<sequence>MEGETPILPTDFLQDLDLWLLQDVPMSPTIHTQSINEEEGNAGVLSNETVFLTPTAPVTDTEKIEADSGFVAALEEDVLPWADLAAVSPVTGESVTLTRPVLKSLMPQSVEKASETNTAQTRKGRPPASSKTTLLEPPMKKGKKNKSTSQRQKEELTYLREKSEQLEVELMSIKQRNREEVEQQQQNKEEEARSGGFETSTAMITRKLKDLGGPMQPGVSLWERIAKRQREEKAKSELENLKLREMVQGQMRLAKSLERLIRKRKIWDQLQGNSSTQDSREGMNEEETYEEMLREVDAQYSHVNAELRGHGVGESDPAVDSNVRDDAKMNYSPADGMFFEHKEKKFMPFDYLLLDKVMWRSFGEGKLKHEDTQLTILKKKADMVLAKAVRPLRRKDENKDVGFSIETSVIKRFSEGDRVVFVWFSKTNAKRLQDKTVSPVLLVHKGWGAIEAAILPDGSHGSVIRSYTRSVPTFSSQLLGEESGQKDTEHREAGLLTEAVFAAYQQSRQSVNQIIENLLLDEMMTKNATLTPATSRTDTNVSLLM</sequence>
<evidence type="ECO:0000313" key="5">
    <source>
        <dbReference type="Proteomes" id="UP001160483"/>
    </source>
</evidence>
<proteinExistence type="predicted"/>
<evidence type="ECO:0000256" key="1">
    <source>
        <dbReference type="SAM" id="MobiDB-lite"/>
    </source>
</evidence>
<evidence type="ECO:0000313" key="2">
    <source>
        <dbReference type="EMBL" id="CAH0476928.1"/>
    </source>
</evidence>
<protein>
    <submittedName>
        <fullName evidence="2">Uncharacterized protein</fullName>
    </submittedName>
</protein>
<keyword evidence="4" id="KW-1185">Reference proteome</keyword>
<dbReference type="Proteomes" id="UP001158986">
    <property type="component" value="Unassembled WGS sequence"/>
</dbReference>
<feature type="compositionally biased region" description="Basic and acidic residues" evidence="1">
    <location>
        <begin position="177"/>
        <end position="193"/>
    </location>
</feature>
<reference evidence="2 4" key="1">
    <citation type="submission" date="2021-11" db="EMBL/GenBank/DDBJ databases">
        <authorList>
            <person name="Islam A."/>
            <person name="Islam S."/>
            <person name="Flora M.S."/>
            <person name="Rahman M."/>
            <person name="Ziaur R.M."/>
            <person name="Epstein J.H."/>
            <person name="Hassan M."/>
            <person name="Klassen M."/>
            <person name="Woodard K."/>
            <person name="Webb A."/>
            <person name="Webby R.J."/>
            <person name="El Zowalaty M.E."/>
        </authorList>
    </citation>
    <scope>NUCLEOTIDE SEQUENCE</scope>
    <source>
        <strain evidence="3">Pbs1</strain>
        <strain evidence="2">Pbs3</strain>
    </source>
</reference>
<name>A0AAU9KVJ0_9STRA</name>
<comment type="caution">
    <text evidence="2">The sequence shown here is derived from an EMBL/GenBank/DDBJ whole genome shotgun (WGS) entry which is preliminary data.</text>
</comment>
<accession>A0AAU9KVJ0</accession>
<feature type="region of interest" description="Disordered" evidence="1">
    <location>
        <begin position="177"/>
        <end position="197"/>
    </location>
</feature>